<dbReference type="EMBL" id="PNBA02000020">
    <property type="protein sequence ID" value="KAG6389714.1"/>
    <property type="molecule type" value="Genomic_DNA"/>
</dbReference>
<sequence>MSGSDVDKTPKEGKELKEPKTPSSQEQTSSASGAVPADWSGFQTYSPIPPHGFLASSPQAHPYMWGVQQFIPPYGTPPHPYVAMYPHGGIYAHPTMAPGSYPFSPFAIPSPNGIAEASGRTTKPGKTSGATEMVRTLKVLELQVKVLVKEVTKNSQNESQEKSSGRPDSAEPPQSRGASNNSQNGASHAMPNQAMAMVSIPAPAVGAVSGVPGPTTNLNIGMDYWGGAQSCAMPGMRGKDERELKRQRRESSQTGNLLVDPDCASSFELAKCYELYRRDLAKLVARMILGAVGTSNGLATTMLSNIWPVLA</sequence>
<dbReference type="PANTHER" id="PTHR45967:SF2">
    <property type="entry name" value="BZIP TRANSCRIPTION FACTOR 68"/>
    <property type="match status" value="1"/>
</dbReference>
<feature type="compositionally biased region" description="Polar residues" evidence="1">
    <location>
        <begin position="176"/>
        <end position="186"/>
    </location>
</feature>
<feature type="region of interest" description="Disordered" evidence="1">
    <location>
        <begin position="1"/>
        <end position="38"/>
    </location>
</feature>
<organism evidence="3">
    <name type="scientific">Salvia splendens</name>
    <name type="common">Scarlet sage</name>
    <dbReference type="NCBI Taxonomy" id="180675"/>
    <lineage>
        <taxon>Eukaryota</taxon>
        <taxon>Viridiplantae</taxon>
        <taxon>Streptophyta</taxon>
        <taxon>Embryophyta</taxon>
        <taxon>Tracheophyta</taxon>
        <taxon>Spermatophyta</taxon>
        <taxon>Magnoliopsida</taxon>
        <taxon>eudicotyledons</taxon>
        <taxon>Gunneridae</taxon>
        <taxon>Pentapetalae</taxon>
        <taxon>asterids</taxon>
        <taxon>lamiids</taxon>
        <taxon>Lamiales</taxon>
        <taxon>Lamiaceae</taxon>
        <taxon>Nepetoideae</taxon>
        <taxon>Mentheae</taxon>
        <taxon>Salviinae</taxon>
        <taxon>Salvia</taxon>
        <taxon>Salvia subgen. Calosphace</taxon>
        <taxon>core Calosphace</taxon>
    </lineage>
</organism>
<keyword evidence="4" id="KW-1185">Reference proteome</keyword>
<name>A0A8X8Z3D3_SALSN</name>
<feature type="compositionally biased region" description="Basic and acidic residues" evidence="1">
    <location>
        <begin position="159"/>
        <end position="169"/>
    </location>
</feature>
<dbReference type="InterPro" id="IPR012900">
    <property type="entry name" value="MFMR"/>
</dbReference>
<feature type="compositionally biased region" description="Basic and acidic residues" evidence="1">
    <location>
        <begin position="1"/>
        <end position="20"/>
    </location>
</feature>
<evidence type="ECO:0000256" key="1">
    <source>
        <dbReference type="SAM" id="MobiDB-lite"/>
    </source>
</evidence>
<proteinExistence type="predicted"/>
<dbReference type="GO" id="GO:0043565">
    <property type="term" value="F:sequence-specific DNA binding"/>
    <property type="evidence" value="ECO:0007669"/>
    <property type="project" value="InterPro"/>
</dbReference>
<dbReference type="Pfam" id="PF16596">
    <property type="entry name" value="MFMR_assoc"/>
    <property type="match status" value="1"/>
</dbReference>
<evidence type="ECO:0000259" key="2">
    <source>
        <dbReference type="Pfam" id="PF07777"/>
    </source>
</evidence>
<evidence type="ECO:0000313" key="3">
    <source>
        <dbReference type="EMBL" id="KAG6389714.1"/>
    </source>
</evidence>
<dbReference type="InterPro" id="IPR044827">
    <property type="entry name" value="GBF-like"/>
</dbReference>
<dbReference type="GO" id="GO:0005634">
    <property type="term" value="C:nucleus"/>
    <property type="evidence" value="ECO:0007669"/>
    <property type="project" value="TreeGrafter"/>
</dbReference>
<evidence type="ECO:0000313" key="4">
    <source>
        <dbReference type="Proteomes" id="UP000298416"/>
    </source>
</evidence>
<dbReference type="Proteomes" id="UP000298416">
    <property type="component" value="Unassembled WGS sequence"/>
</dbReference>
<reference evidence="3" key="1">
    <citation type="submission" date="2018-01" db="EMBL/GenBank/DDBJ databases">
        <authorList>
            <person name="Mao J.F."/>
        </authorList>
    </citation>
    <scope>NUCLEOTIDE SEQUENCE</scope>
    <source>
        <strain evidence="3">Huo1</strain>
        <tissue evidence="3">Leaf</tissue>
    </source>
</reference>
<protein>
    <recommendedName>
        <fullName evidence="2">G-box binding protein multifunctional mosaic region domain-containing protein</fullName>
    </recommendedName>
</protein>
<dbReference type="Pfam" id="PF07777">
    <property type="entry name" value="MFMR"/>
    <property type="match status" value="1"/>
</dbReference>
<accession>A0A8X8Z3D3</accession>
<dbReference type="GO" id="GO:0003700">
    <property type="term" value="F:DNA-binding transcription factor activity"/>
    <property type="evidence" value="ECO:0007669"/>
    <property type="project" value="InterPro"/>
</dbReference>
<gene>
    <name evidence="3" type="ORF">SASPL_151187</name>
</gene>
<feature type="region of interest" description="Disordered" evidence="1">
    <location>
        <begin position="151"/>
        <end position="188"/>
    </location>
</feature>
<feature type="compositionally biased region" description="Polar residues" evidence="1">
    <location>
        <begin position="21"/>
        <end position="32"/>
    </location>
</feature>
<reference evidence="3" key="2">
    <citation type="submission" date="2020-08" db="EMBL/GenBank/DDBJ databases">
        <title>Plant Genome Project.</title>
        <authorList>
            <person name="Zhang R.-G."/>
        </authorList>
    </citation>
    <scope>NUCLEOTIDE SEQUENCE</scope>
    <source>
        <strain evidence="3">Huo1</strain>
        <tissue evidence="3">Leaf</tissue>
    </source>
</reference>
<dbReference type="PANTHER" id="PTHR45967">
    <property type="entry name" value="G-BOX-BINDING FACTOR 3-RELATED"/>
    <property type="match status" value="1"/>
</dbReference>
<dbReference type="AlphaFoldDB" id="A0A8X8Z3D3"/>
<comment type="caution">
    <text evidence="3">The sequence shown here is derived from an EMBL/GenBank/DDBJ whole genome shotgun (WGS) entry which is preliminary data.</text>
</comment>
<feature type="domain" description="G-box binding protein multifunctional mosaic region" evidence="2">
    <location>
        <begin position="12"/>
        <end position="96"/>
    </location>
</feature>